<dbReference type="InterPro" id="IPR050390">
    <property type="entry name" value="C5-Methyltransferase"/>
</dbReference>
<comment type="caution">
    <text evidence="9">The sequence shown here is derived from an EMBL/GenBank/DDBJ whole genome shotgun (WGS) entry which is preliminary data.</text>
</comment>
<feature type="domain" description="HhH-GPD" evidence="8">
    <location>
        <begin position="141"/>
        <end position="304"/>
    </location>
</feature>
<keyword evidence="1 5" id="KW-0489">Methyltransferase</keyword>
<dbReference type="SUPFAM" id="SSF53335">
    <property type="entry name" value="S-adenosyl-L-methionine-dependent methyltransferases"/>
    <property type="match status" value="1"/>
</dbReference>
<dbReference type="Gene3D" id="3.40.50.150">
    <property type="entry name" value="Vaccinia Virus protein VP39"/>
    <property type="match status" value="1"/>
</dbReference>
<evidence type="ECO:0000256" key="6">
    <source>
        <dbReference type="RuleBase" id="RU000416"/>
    </source>
</evidence>
<dbReference type="Gene3D" id="1.10.1670.10">
    <property type="entry name" value="Helix-hairpin-Helix base-excision DNA repair enzymes (C-terminal)"/>
    <property type="match status" value="1"/>
</dbReference>
<dbReference type="InterPro" id="IPR031303">
    <property type="entry name" value="C5_meth_CS"/>
</dbReference>
<dbReference type="SMART" id="SM00478">
    <property type="entry name" value="ENDO3c"/>
    <property type="match status" value="1"/>
</dbReference>
<dbReference type="GO" id="GO:0003886">
    <property type="term" value="F:DNA (cytosine-5-)-methyltransferase activity"/>
    <property type="evidence" value="ECO:0007669"/>
    <property type="project" value="UniProtKB-EC"/>
</dbReference>
<keyword evidence="4" id="KW-0680">Restriction system</keyword>
<dbReference type="PRINTS" id="PR00105">
    <property type="entry name" value="C5METTRFRASE"/>
</dbReference>
<evidence type="ECO:0000313" key="9">
    <source>
        <dbReference type="EMBL" id="MFD2608962.1"/>
    </source>
</evidence>
<proteinExistence type="inferred from homology"/>
<feature type="active site" evidence="5">
    <location>
        <position position="420"/>
    </location>
</feature>
<evidence type="ECO:0000313" key="10">
    <source>
        <dbReference type="Proteomes" id="UP001597475"/>
    </source>
</evidence>
<keyword evidence="2 5" id="KW-0808">Transferase</keyword>
<sequence>MTTLPITPEAVSALLATFDAVEADGQAGEDDAMPGRSPRLPAIVSECPTLVPDGELWPDRKNFGPAQNAWRRRMLAFIRANRDRFPEVNDATAASDTELRALIDREAATQAAITRILQAVYPERDLGNLADPLDELIYIMISRRTREGAYQSVYQALKALYPTWESMAEAPVEEIDAVTSSAGMGIQRAHDLQQALRMIREELGEYSLDQLRSWNDDRIEAFLTGLPGVGPKSAYCVMIYSLGRAAFPVDAHAIRVLTRVGVLREAGLDLASLDHKGVQDILADLIAPELRHSLHVSLVLHGREVCRQTPRCGECAIRNMCTLYRTAQVQEAEASGRPTMVDLFCGAGGLSEGFRQGGFRTILAVDSNRPALQTYALNHPEVPEDRVICEDLRDFRKDGERLKRLIDGQGIDVLIGGPPCQGFSRAGWRSRNTGRRFTATEDDRNYLFEELVGLLHVMQPRIFIMENVPGVGEVQFDDGTTFLDVMRTAMHRAGYTTEVWLLNAAAYGVPQMRVRRIIIGVHGLTRMPAGVQRLIRPLIERAPDVLYRVASNQFREHSRSDNADLPPPITLGEAIGDLPPVGAGDGRWVGRLDPAAPAAPRLEADSPVRHPQGLLTSHVSRYNNDTDLERYAELQPGENYLSLLQRRSDLQNYSTSSFHDKYFRLRDDQPSKTIVAHLRKDGNSFIHPTQVRSLTVREAARLQSFPDTYIFTGSRGEQFQQIGNAVPPRLGLAIAGRLQTLLSLLNTAGYDSRSEERRGASQA</sequence>
<dbReference type="PANTHER" id="PTHR10629:SF52">
    <property type="entry name" value="DNA (CYTOSINE-5)-METHYLTRANSFERASE 1"/>
    <property type="match status" value="1"/>
</dbReference>
<keyword evidence="10" id="KW-1185">Reference proteome</keyword>
<dbReference type="EMBL" id="JBHUMK010000022">
    <property type="protein sequence ID" value="MFD2608962.1"/>
    <property type="molecule type" value="Genomic_DNA"/>
</dbReference>
<dbReference type="InterPro" id="IPR029063">
    <property type="entry name" value="SAM-dependent_MTases_sf"/>
</dbReference>
<dbReference type="GO" id="GO:0032259">
    <property type="term" value="P:methylation"/>
    <property type="evidence" value="ECO:0007669"/>
    <property type="project" value="UniProtKB-KW"/>
</dbReference>
<dbReference type="PANTHER" id="PTHR10629">
    <property type="entry name" value="CYTOSINE-SPECIFIC METHYLTRANSFERASE"/>
    <property type="match status" value="1"/>
</dbReference>
<dbReference type="InterPro" id="IPR011257">
    <property type="entry name" value="DNA_glycosylase"/>
</dbReference>
<comment type="catalytic activity">
    <reaction evidence="7">
        <text>a 2'-deoxycytidine in DNA + S-adenosyl-L-methionine = a 5-methyl-2'-deoxycytidine in DNA + S-adenosyl-L-homocysteine + H(+)</text>
        <dbReference type="Rhea" id="RHEA:13681"/>
        <dbReference type="Rhea" id="RHEA-COMP:11369"/>
        <dbReference type="Rhea" id="RHEA-COMP:11370"/>
        <dbReference type="ChEBI" id="CHEBI:15378"/>
        <dbReference type="ChEBI" id="CHEBI:57856"/>
        <dbReference type="ChEBI" id="CHEBI:59789"/>
        <dbReference type="ChEBI" id="CHEBI:85452"/>
        <dbReference type="ChEBI" id="CHEBI:85454"/>
        <dbReference type="EC" id="2.1.1.37"/>
    </reaction>
</comment>
<dbReference type="Pfam" id="PF00145">
    <property type="entry name" value="DNA_methylase"/>
    <property type="match status" value="1"/>
</dbReference>
<organism evidence="9 10">
    <name type="scientific">Deinococcus taklimakanensis</name>
    <dbReference type="NCBI Taxonomy" id="536443"/>
    <lineage>
        <taxon>Bacteria</taxon>
        <taxon>Thermotogati</taxon>
        <taxon>Deinococcota</taxon>
        <taxon>Deinococci</taxon>
        <taxon>Deinococcales</taxon>
        <taxon>Deinococcaceae</taxon>
        <taxon>Deinococcus</taxon>
    </lineage>
</organism>
<dbReference type="Gene3D" id="1.10.340.30">
    <property type="entry name" value="Hypothetical protein, domain 2"/>
    <property type="match status" value="1"/>
</dbReference>
<dbReference type="NCBIfam" id="TIGR00675">
    <property type="entry name" value="dcm"/>
    <property type="match status" value="1"/>
</dbReference>
<dbReference type="RefSeq" id="WP_386843959.1">
    <property type="nucleotide sequence ID" value="NZ_JBHUMK010000022.1"/>
</dbReference>
<protein>
    <recommendedName>
        <fullName evidence="7">Cytosine-specific methyltransferase</fullName>
        <ecNumber evidence="7">2.1.1.37</ecNumber>
    </recommendedName>
</protein>
<dbReference type="CDD" id="cd00056">
    <property type="entry name" value="ENDO3c"/>
    <property type="match status" value="1"/>
</dbReference>
<dbReference type="InterPro" id="IPR003265">
    <property type="entry name" value="HhH-GPD_domain"/>
</dbReference>
<accession>A0ABW5P403</accession>
<dbReference type="PROSITE" id="PS00095">
    <property type="entry name" value="C5_MTASE_2"/>
    <property type="match status" value="1"/>
</dbReference>
<dbReference type="PROSITE" id="PS00094">
    <property type="entry name" value="C5_MTASE_1"/>
    <property type="match status" value="1"/>
</dbReference>
<dbReference type="EC" id="2.1.1.37" evidence="7"/>
<evidence type="ECO:0000259" key="8">
    <source>
        <dbReference type="SMART" id="SM00478"/>
    </source>
</evidence>
<dbReference type="SUPFAM" id="SSF48150">
    <property type="entry name" value="DNA-glycosylase"/>
    <property type="match status" value="1"/>
</dbReference>
<reference evidence="10" key="1">
    <citation type="journal article" date="2019" name="Int. J. Syst. Evol. Microbiol.">
        <title>The Global Catalogue of Microorganisms (GCM) 10K type strain sequencing project: providing services to taxonomists for standard genome sequencing and annotation.</title>
        <authorList>
            <consortium name="The Broad Institute Genomics Platform"/>
            <consortium name="The Broad Institute Genome Sequencing Center for Infectious Disease"/>
            <person name="Wu L."/>
            <person name="Ma J."/>
        </authorList>
    </citation>
    <scope>NUCLEOTIDE SEQUENCE [LARGE SCALE GENOMIC DNA]</scope>
    <source>
        <strain evidence="10">KCTC 33842</strain>
    </source>
</reference>
<gene>
    <name evidence="9" type="primary">dcm</name>
    <name evidence="9" type="ORF">ACFSR9_05830</name>
</gene>
<dbReference type="PROSITE" id="PS51679">
    <property type="entry name" value="SAM_MT_C5"/>
    <property type="match status" value="1"/>
</dbReference>
<keyword evidence="3 5" id="KW-0949">S-adenosyl-L-methionine</keyword>
<dbReference type="Gene3D" id="3.90.120.10">
    <property type="entry name" value="DNA Methylase, subunit A, domain 2"/>
    <property type="match status" value="1"/>
</dbReference>
<evidence type="ECO:0000256" key="3">
    <source>
        <dbReference type="ARBA" id="ARBA00022691"/>
    </source>
</evidence>
<evidence type="ECO:0000256" key="7">
    <source>
        <dbReference type="RuleBase" id="RU000417"/>
    </source>
</evidence>
<dbReference type="InterPro" id="IPR018117">
    <property type="entry name" value="C5_DNA_meth_AS"/>
</dbReference>
<dbReference type="Proteomes" id="UP001597475">
    <property type="component" value="Unassembled WGS sequence"/>
</dbReference>
<dbReference type="InterPro" id="IPR001525">
    <property type="entry name" value="C5_MeTfrase"/>
</dbReference>
<dbReference type="InterPro" id="IPR023170">
    <property type="entry name" value="HhH_base_excis_C"/>
</dbReference>
<dbReference type="Pfam" id="PF00730">
    <property type="entry name" value="HhH-GPD"/>
    <property type="match status" value="1"/>
</dbReference>
<evidence type="ECO:0000256" key="2">
    <source>
        <dbReference type="ARBA" id="ARBA00022679"/>
    </source>
</evidence>
<evidence type="ECO:0000256" key="5">
    <source>
        <dbReference type="PROSITE-ProRule" id="PRU01016"/>
    </source>
</evidence>
<name>A0ABW5P403_9DEIO</name>
<evidence type="ECO:0000256" key="1">
    <source>
        <dbReference type="ARBA" id="ARBA00022603"/>
    </source>
</evidence>
<evidence type="ECO:0000256" key="4">
    <source>
        <dbReference type="ARBA" id="ARBA00022747"/>
    </source>
</evidence>
<comment type="similarity">
    <text evidence="5 6">Belongs to the class I-like SAM-binding methyltransferase superfamily. C5-methyltransferase family.</text>
</comment>